<reference evidence="8" key="1">
    <citation type="submission" date="2022-01" db="UniProtKB">
        <authorList>
            <consortium name="EnsemblMetazoa"/>
        </authorList>
    </citation>
    <scope>IDENTIFICATION</scope>
</reference>
<dbReference type="EnsemblMetazoa" id="XM_014404905.2">
    <property type="protein sequence ID" value="XP_014260391.1"/>
    <property type="gene ID" value="LOC106673015"/>
</dbReference>
<evidence type="ECO:0000313" key="9">
    <source>
        <dbReference type="Proteomes" id="UP000494040"/>
    </source>
</evidence>
<evidence type="ECO:0000256" key="1">
    <source>
        <dbReference type="ARBA" id="ARBA00004173"/>
    </source>
</evidence>
<dbReference type="GO" id="GO:0005739">
    <property type="term" value="C:mitochondrion"/>
    <property type="evidence" value="ECO:0007669"/>
    <property type="project" value="UniProtKB-SubCell"/>
</dbReference>
<dbReference type="OrthoDB" id="74240at2759"/>
<dbReference type="EnsemblMetazoa" id="XM_024227248.1">
    <property type="protein sequence ID" value="XP_024083016.1"/>
    <property type="gene ID" value="LOC106673015"/>
</dbReference>
<evidence type="ECO:0000256" key="4">
    <source>
        <dbReference type="ARBA" id="ARBA00023128"/>
    </source>
</evidence>
<dbReference type="RefSeq" id="XP_014260389.1">
    <property type="nucleotide sequence ID" value="XM_014404903.2"/>
</dbReference>
<comment type="similarity">
    <text evidence="2">Belongs to the complex I LYR family.</text>
</comment>
<dbReference type="RefSeq" id="XP_024083016.1">
    <property type="nucleotide sequence ID" value="XM_024227248.1"/>
</dbReference>
<protein>
    <recommendedName>
        <fullName evidence="5">LYR motif-containing protein 2</fullName>
    </recommendedName>
</protein>
<sequence>MFWFYVWRNRRHTFIMTKPPMDLKQFMLRQRVLKLYRDIFRSIKEVPSNEDRIELKNWARNDFKANKHHTDEVAIKMMIKYGERCLKELKQNLYLSR</sequence>
<dbReference type="InterPro" id="IPR008011">
    <property type="entry name" value="Complex1_LYR_dom"/>
</dbReference>
<dbReference type="PANTHER" id="PTHR13675">
    <property type="entry name" value="LYR MOTIF-CONTAINING PROTEIN 2"/>
    <property type="match status" value="1"/>
</dbReference>
<dbReference type="CDD" id="cd20262">
    <property type="entry name" value="Complex1_LYR_LYRM2"/>
    <property type="match status" value="1"/>
</dbReference>
<dbReference type="Pfam" id="PF05347">
    <property type="entry name" value="Complex1_LYR"/>
    <property type="match status" value="1"/>
</dbReference>
<name>A0A8I6SG91_CIMLE</name>
<feature type="domain" description="Complex 1 LYR protein" evidence="7">
    <location>
        <begin position="30"/>
        <end position="87"/>
    </location>
</feature>
<keyword evidence="3" id="KW-0809">Transit peptide</keyword>
<dbReference type="EnsemblMetazoa" id="XM_014404904.2">
    <property type="protein sequence ID" value="XP_014260390.1"/>
    <property type="gene ID" value="LOC106673015"/>
</dbReference>
<evidence type="ECO:0000313" key="8">
    <source>
        <dbReference type="EnsemblMetazoa" id="XP_014260389.1"/>
    </source>
</evidence>
<dbReference type="EnsemblMetazoa" id="XM_014404901.2">
    <property type="protein sequence ID" value="XP_014260387.1"/>
    <property type="gene ID" value="LOC106673015"/>
</dbReference>
<evidence type="ECO:0000256" key="3">
    <source>
        <dbReference type="ARBA" id="ARBA00022946"/>
    </source>
</evidence>
<comment type="subcellular location">
    <subcellularLocation>
        <location evidence="1">Mitochondrion</location>
    </subcellularLocation>
</comment>
<keyword evidence="9" id="KW-1185">Reference proteome</keyword>
<evidence type="ECO:0000256" key="5">
    <source>
        <dbReference type="ARBA" id="ARBA00026235"/>
    </source>
</evidence>
<dbReference type="PANTHER" id="PTHR13675:SF0">
    <property type="entry name" value="LYR MOTIF-CONTAINING PROTEIN 2"/>
    <property type="match status" value="1"/>
</dbReference>
<dbReference type="OMA" id="VPNDSDC"/>
<dbReference type="InterPro" id="IPR045293">
    <property type="entry name" value="Complex1_LYR_LYRM2"/>
</dbReference>
<dbReference type="RefSeq" id="XP_014260390.1">
    <property type="nucleotide sequence ID" value="XM_014404904.2"/>
</dbReference>
<keyword evidence="4" id="KW-0496">Mitochondrion</keyword>
<proteinExistence type="inferred from homology"/>
<evidence type="ECO:0000256" key="2">
    <source>
        <dbReference type="ARBA" id="ARBA00009508"/>
    </source>
</evidence>
<accession>A0A8I6SG91</accession>
<evidence type="ECO:0000256" key="6">
    <source>
        <dbReference type="ARBA" id="ARBA00044735"/>
    </source>
</evidence>
<dbReference type="EnsemblMetazoa" id="XM_014404903.2">
    <property type="protein sequence ID" value="XP_014260389.1"/>
    <property type="gene ID" value="LOC106673015"/>
</dbReference>
<dbReference type="RefSeq" id="XP_014260391.1">
    <property type="nucleotide sequence ID" value="XM_014404905.2"/>
</dbReference>
<organism evidence="8 9">
    <name type="scientific">Cimex lectularius</name>
    <name type="common">Bed bug</name>
    <name type="synonym">Acanthia lectularia</name>
    <dbReference type="NCBI Taxonomy" id="79782"/>
    <lineage>
        <taxon>Eukaryota</taxon>
        <taxon>Metazoa</taxon>
        <taxon>Ecdysozoa</taxon>
        <taxon>Arthropoda</taxon>
        <taxon>Hexapoda</taxon>
        <taxon>Insecta</taxon>
        <taxon>Pterygota</taxon>
        <taxon>Neoptera</taxon>
        <taxon>Paraneoptera</taxon>
        <taxon>Hemiptera</taxon>
        <taxon>Heteroptera</taxon>
        <taxon>Panheteroptera</taxon>
        <taxon>Cimicomorpha</taxon>
        <taxon>Cimicidae</taxon>
        <taxon>Cimex</taxon>
    </lineage>
</organism>
<dbReference type="RefSeq" id="XP_014260387.1">
    <property type="nucleotide sequence ID" value="XM_014404901.2"/>
</dbReference>
<dbReference type="AlphaFoldDB" id="A0A8I6SG91"/>
<dbReference type="GeneID" id="106673015"/>
<dbReference type="Proteomes" id="UP000494040">
    <property type="component" value="Unassembled WGS sequence"/>
</dbReference>
<dbReference type="KEGG" id="clec:106673015"/>
<comment type="function">
    <text evidence="6">Involved in efficient integration of the N-module into mitochondrial respiratory chain complex I.</text>
</comment>
<evidence type="ECO:0000259" key="7">
    <source>
        <dbReference type="Pfam" id="PF05347"/>
    </source>
</evidence>